<comment type="caution">
    <text evidence="1">The sequence shown here is derived from an EMBL/GenBank/DDBJ whole genome shotgun (WGS) entry which is preliminary data.</text>
</comment>
<dbReference type="EMBL" id="JACHKY010000003">
    <property type="protein sequence ID" value="MBB4798114.1"/>
    <property type="molecule type" value="Genomic_DNA"/>
</dbReference>
<accession>A0A7W7IPF2</accession>
<reference evidence="1 2" key="1">
    <citation type="submission" date="2020-08" db="EMBL/GenBank/DDBJ databases">
        <title>Functional genomics of gut bacteria from endangered species of beetles.</title>
        <authorList>
            <person name="Carlos-Shanley C."/>
        </authorList>
    </citation>
    <scope>NUCLEOTIDE SEQUENCE [LARGE SCALE GENOMIC DNA]</scope>
    <source>
        <strain evidence="1 2">S00123</strain>
    </source>
</reference>
<dbReference type="PROSITE" id="PS51257">
    <property type="entry name" value="PROKAR_LIPOPROTEIN"/>
    <property type="match status" value="1"/>
</dbReference>
<dbReference type="RefSeq" id="WP_184269340.1">
    <property type="nucleotide sequence ID" value="NZ_JACHKY010000003.1"/>
</dbReference>
<organism evidence="1 2">
    <name type="scientific">Brevundimonas bullata</name>
    <dbReference type="NCBI Taxonomy" id="13160"/>
    <lineage>
        <taxon>Bacteria</taxon>
        <taxon>Pseudomonadati</taxon>
        <taxon>Pseudomonadota</taxon>
        <taxon>Alphaproteobacteria</taxon>
        <taxon>Caulobacterales</taxon>
        <taxon>Caulobacteraceae</taxon>
        <taxon>Brevundimonas</taxon>
    </lineage>
</organism>
<dbReference type="AlphaFoldDB" id="A0A7W7IPF2"/>
<protein>
    <recommendedName>
        <fullName evidence="3">YnbE-like lipoprotein</fullName>
    </recommendedName>
</protein>
<evidence type="ECO:0000313" key="1">
    <source>
        <dbReference type="EMBL" id="MBB4798114.1"/>
    </source>
</evidence>
<evidence type="ECO:0008006" key="3">
    <source>
        <dbReference type="Google" id="ProtNLM"/>
    </source>
</evidence>
<name>A0A7W7IPF2_9CAUL</name>
<evidence type="ECO:0000313" key="2">
    <source>
        <dbReference type="Proteomes" id="UP000539957"/>
    </source>
</evidence>
<proteinExistence type="predicted"/>
<keyword evidence="2" id="KW-1185">Reference proteome</keyword>
<sequence length="61" mass="6674">MISKRQIGLLGLAAVGVAACTPTVNIKFSEPLQINAKLDADIRIKLDQELQNLLLENPNLF</sequence>
<dbReference type="Proteomes" id="UP000539957">
    <property type="component" value="Unassembled WGS sequence"/>
</dbReference>
<gene>
    <name evidence="1" type="ORF">HNP32_001858</name>
</gene>